<evidence type="ECO:0000313" key="5">
    <source>
        <dbReference type="Proteomes" id="UP000720595"/>
    </source>
</evidence>
<proteinExistence type="predicted"/>
<dbReference type="GO" id="GO:0032259">
    <property type="term" value="P:methylation"/>
    <property type="evidence" value="ECO:0007669"/>
    <property type="project" value="UniProtKB-KW"/>
</dbReference>
<accession>A0ABS2MHX2</accession>
<keyword evidence="2" id="KW-0808">Transferase</keyword>
<dbReference type="GO" id="GO:0008168">
    <property type="term" value="F:methyltransferase activity"/>
    <property type="evidence" value="ECO:0007669"/>
    <property type="project" value="UniProtKB-KW"/>
</dbReference>
<evidence type="ECO:0000256" key="2">
    <source>
        <dbReference type="ARBA" id="ARBA00022679"/>
    </source>
</evidence>
<name>A0ABS2MHX2_9FIRM</name>
<dbReference type="PRINTS" id="PR00505">
    <property type="entry name" value="D12N6MTFRASE"/>
</dbReference>
<organism evidence="4 5">
    <name type="scientific">Peptoniphilus gorbachii</name>
    <dbReference type="NCBI Taxonomy" id="411567"/>
    <lineage>
        <taxon>Bacteria</taxon>
        <taxon>Bacillati</taxon>
        <taxon>Bacillota</taxon>
        <taxon>Tissierellia</taxon>
        <taxon>Tissierellales</taxon>
        <taxon>Peptoniphilaceae</taxon>
        <taxon>Peptoniphilus</taxon>
    </lineage>
</organism>
<dbReference type="EMBL" id="JAFBDH010000001">
    <property type="protein sequence ID" value="MBM7549598.1"/>
    <property type="molecule type" value="Genomic_DNA"/>
</dbReference>
<reference evidence="4 5" key="1">
    <citation type="submission" date="2021-01" db="EMBL/GenBank/DDBJ databases">
        <title>Genomic Encyclopedia of Type Strains, Phase IV (KMG-IV): sequencing the most valuable type-strain genomes for metagenomic binning, comparative biology and taxonomic classification.</title>
        <authorList>
            <person name="Goeker M."/>
        </authorList>
    </citation>
    <scope>NUCLEOTIDE SEQUENCE [LARGE SCALE GENOMIC DNA]</scope>
    <source>
        <strain evidence="4 5">DSM 21461</strain>
    </source>
</reference>
<protein>
    <submittedName>
        <fullName evidence="4">Adenine-specific DNA methylase</fullName>
    </submittedName>
</protein>
<comment type="caution">
    <text evidence="4">The sequence shown here is derived from an EMBL/GenBank/DDBJ whole genome shotgun (WGS) entry which is preliminary data.</text>
</comment>
<dbReference type="Pfam" id="PF02086">
    <property type="entry name" value="MethyltransfD12"/>
    <property type="match status" value="2"/>
</dbReference>
<dbReference type="Proteomes" id="UP000720595">
    <property type="component" value="Unassembled WGS sequence"/>
</dbReference>
<evidence type="ECO:0000256" key="1">
    <source>
        <dbReference type="ARBA" id="ARBA00022603"/>
    </source>
</evidence>
<dbReference type="InterPro" id="IPR029063">
    <property type="entry name" value="SAM-dependent_MTases_sf"/>
</dbReference>
<dbReference type="RefSeq" id="WP_205051296.1">
    <property type="nucleotide sequence ID" value="NZ_JAFBDH010000001.1"/>
</dbReference>
<sequence>MDKYIGNKKAIIKEIHEFLMKKNLESGVFLDVFAGTTNVGQYFKQRGYSIVSNDINEMSYVLGMAYIKNNEFPKFTKLLDEINDEGFVENKNEIDEYIENLRKKAKAEKIFDENYFDRLKFKEKIIPLAIVLNYLNNLDIDNLNEEESLFFDYYCKNGKKSSFRSLRGSEGNRNYFTEKNAKKLGKILYTIKTWKKNKILKENEFYILLTCVIEEVTLNANVNGTFHDFNRKKLYPNALIDFKLKPIILNIYPTGNEFEVYRKDANDLYKEPKIQKLIKDGTESILYIDPPYNFRQYSAYYHMLNFIAKYHEIEDVITYANGFEFVRGQNMEDNFTSKYCYRDSFINELTDLIDNLKTNEILISYYDENNHWNHGEKTVSMQGRREILSIFEKLNDIVKYDENPYIIPRLNYQSRVGARKKEVDELLFYARR</sequence>
<keyword evidence="1 4" id="KW-0489">Methyltransferase</keyword>
<evidence type="ECO:0000256" key="3">
    <source>
        <dbReference type="ARBA" id="ARBA00022691"/>
    </source>
</evidence>
<keyword evidence="5" id="KW-1185">Reference proteome</keyword>
<evidence type="ECO:0000313" key="4">
    <source>
        <dbReference type="EMBL" id="MBM7549598.1"/>
    </source>
</evidence>
<keyword evidence="3" id="KW-0949">S-adenosyl-L-methionine</keyword>
<dbReference type="InterPro" id="IPR012327">
    <property type="entry name" value="MeTrfase_D12"/>
</dbReference>
<gene>
    <name evidence="4" type="ORF">JOD41_000313</name>
</gene>
<dbReference type="SUPFAM" id="SSF53335">
    <property type="entry name" value="S-adenosyl-L-methionine-dependent methyltransferases"/>
    <property type="match status" value="1"/>
</dbReference>